<feature type="chain" id="PRO_5036136748" description="Pectate lyase superfamily protein domain-containing protein" evidence="7">
    <location>
        <begin position="19"/>
        <end position="682"/>
    </location>
</feature>
<evidence type="ECO:0000256" key="2">
    <source>
        <dbReference type="ARBA" id="ARBA00022801"/>
    </source>
</evidence>
<dbReference type="InterPro" id="IPR012334">
    <property type="entry name" value="Pectin_lyas_fold"/>
</dbReference>
<accession>A0A5A8C1P2</accession>
<dbReference type="Proteomes" id="UP000324907">
    <property type="component" value="Unassembled WGS sequence"/>
</dbReference>
<keyword evidence="10" id="KW-1185">Reference proteome</keyword>
<evidence type="ECO:0000313" key="8">
    <source>
        <dbReference type="EMBL" id="KAA0146469.1"/>
    </source>
</evidence>
<evidence type="ECO:0000256" key="3">
    <source>
        <dbReference type="ARBA" id="ARBA00023157"/>
    </source>
</evidence>
<feature type="signal peptide" evidence="7">
    <location>
        <begin position="1"/>
        <end position="18"/>
    </location>
</feature>
<comment type="caution">
    <text evidence="8">The sequence shown here is derived from an EMBL/GenBank/DDBJ whole genome shotgun (WGS) entry which is preliminary data.</text>
</comment>
<keyword evidence="3" id="KW-1015">Disulfide bond</keyword>
<dbReference type="GO" id="GO:0004650">
    <property type="term" value="F:polygalacturonase activity"/>
    <property type="evidence" value="ECO:0007669"/>
    <property type="project" value="InterPro"/>
</dbReference>
<comment type="similarity">
    <text evidence="1 6">Belongs to the glycosyl hydrolase 28 family.</text>
</comment>
<dbReference type="EMBL" id="VLTL01000308">
    <property type="protein sequence ID" value="KAA0146469.1"/>
    <property type="molecule type" value="Genomic_DNA"/>
</dbReference>
<dbReference type="PANTHER" id="PTHR31736:SF19">
    <property type="entry name" value="PECTIN LYASE SUPERFAMILY PROTEIN-RELATED"/>
    <property type="match status" value="1"/>
</dbReference>
<reference evidence="10 11" key="1">
    <citation type="submission" date="2019-07" db="EMBL/GenBank/DDBJ databases">
        <title>Genomes of Cafeteria roenbergensis.</title>
        <authorList>
            <person name="Fischer M.G."/>
            <person name="Hackl T."/>
            <person name="Roman M."/>
        </authorList>
    </citation>
    <scope>NUCLEOTIDE SEQUENCE [LARGE SCALE GENOMIC DNA]</scope>
    <source>
        <strain evidence="9 10">BVI</strain>
        <strain evidence="8 11">RCC970-E3</strain>
    </source>
</reference>
<gene>
    <name evidence="8" type="ORF">FNF28_07670</name>
    <name evidence="9" type="ORF">FNF29_04799</name>
</gene>
<dbReference type="InterPro" id="IPR000743">
    <property type="entry name" value="Glyco_hydro_28"/>
</dbReference>
<evidence type="ECO:0000256" key="6">
    <source>
        <dbReference type="RuleBase" id="RU361169"/>
    </source>
</evidence>
<dbReference type="GO" id="GO:0005975">
    <property type="term" value="P:carbohydrate metabolic process"/>
    <property type="evidence" value="ECO:0007669"/>
    <property type="project" value="InterPro"/>
</dbReference>
<dbReference type="SUPFAM" id="SSF51126">
    <property type="entry name" value="Pectin lyase-like"/>
    <property type="match status" value="1"/>
</dbReference>
<dbReference type="EMBL" id="VLTN01000029">
    <property type="protein sequence ID" value="KAA0151108.1"/>
    <property type="molecule type" value="Genomic_DNA"/>
</dbReference>
<keyword evidence="7" id="KW-0732">Signal</keyword>
<name>A0A5A8C1P2_CAFRO</name>
<organism evidence="8 11">
    <name type="scientific">Cafeteria roenbergensis</name>
    <name type="common">Marine flagellate</name>
    <dbReference type="NCBI Taxonomy" id="33653"/>
    <lineage>
        <taxon>Eukaryota</taxon>
        <taxon>Sar</taxon>
        <taxon>Stramenopiles</taxon>
        <taxon>Bigyra</taxon>
        <taxon>Opalozoa</taxon>
        <taxon>Bicosoecida</taxon>
        <taxon>Cafeteriaceae</taxon>
        <taxon>Cafeteria</taxon>
    </lineage>
</organism>
<evidence type="ECO:0000256" key="1">
    <source>
        <dbReference type="ARBA" id="ARBA00008834"/>
    </source>
</evidence>
<evidence type="ECO:0000313" key="10">
    <source>
        <dbReference type="Proteomes" id="UP000323011"/>
    </source>
</evidence>
<dbReference type="GO" id="GO:0046576">
    <property type="term" value="F:rhamnogalacturonan alpha-L-rhamnopyranosyl-(1-&gt;4)-alpha-D-galactopyranosyluronide lyase activity"/>
    <property type="evidence" value="ECO:0007669"/>
    <property type="project" value="UniProtKB-ARBA"/>
</dbReference>
<dbReference type="InterPro" id="IPR011050">
    <property type="entry name" value="Pectin_lyase_fold/virulence"/>
</dbReference>
<keyword evidence="2 6" id="KW-0378">Hydrolase</keyword>
<protein>
    <recommendedName>
        <fullName evidence="12">Pectate lyase superfamily protein domain-containing protein</fullName>
    </recommendedName>
</protein>
<dbReference type="Proteomes" id="UP000323011">
    <property type="component" value="Unassembled WGS sequence"/>
</dbReference>
<evidence type="ECO:0000256" key="4">
    <source>
        <dbReference type="ARBA" id="ARBA00023180"/>
    </source>
</evidence>
<evidence type="ECO:0000256" key="5">
    <source>
        <dbReference type="ARBA" id="ARBA00023295"/>
    </source>
</evidence>
<evidence type="ECO:0000313" key="11">
    <source>
        <dbReference type="Proteomes" id="UP000324907"/>
    </source>
</evidence>
<dbReference type="Pfam" id="PF00295">
    <property type="entry name" value="Glyco_hydro_28"/>
    <property type="match status" value="1"/>
</dbReference>
<sequence>MVPHCGLVLALALCAAGAATSAGGLGSAGAQFVRSAGTGPGVNARRKPAPYTSLGIVPSRSAVEALPRISIDEFGAIAGDSSTGAALANARAIEAAVRASAGSAGVAVVPAGFEYDILPVELANLTDASLLIEGTLSVHQNISAWPLQHPGAFKPVISLSQSTGFALLGTEESLIEGHGLEWWWVRVLNIVDAETPTLVYASHCEGTLVSGVRTSNSPRFNFYLEQQRALEVERVHIWTDWGGAVGALERTGRLTVSHSDARGLVADRMAAETDAPREAALAAVDAWIDGVASSGISGAWHAASLTVRMMAAESSDAIPFPGIPMYPLNTDGVDVAGQGIWIHDCNVTNWDDSYCVKPQTLTGGGSIGCSQNITIEDSIVLFGVGASMGSVPPHLTVNCIRDVTVRNISFTAPTKTLYVKTNGGDKGTGIIENVHYSDIHAKDGFWYPVYVGPQQQKEPNGGGDGWWPPTQPRITVGNITFSNIQMEDVLWPQPGVLRCNVTNPCRGIDMHDVTLSSSLWNASTFQWVCDQTYGAFDGLEDRAMLVTKLLAIALSVAAMAASASASLRSTAQEDPVPDGMFRCSTGELRADPLNCPAGGRVAFSSKATVVSSAKGRCADGTEVSDEANCDGTNVMAPPSYDGKVEVPQGHSAAAGKDAPPKFRQTLGAVLAGVPVFKAGSKV</sequence>
<proteinExistence type="inferred from homology"/>
<keyword evidence="4" id="KW-0325">Glycoprotein</keyword>
<keyword evidence="5 6" id="KW-0326">Glycosidase</keyword>
<evidence type="ECO:0000256" key="7">
    <source>
        <dbReference type="SAM" id="SignalP"/>
    </source>
</evidence>
<dbReference type="Gene3D" id="2.160.20.10">
    <property type="entry name" value="Single-stranded right-handed beta-helix, Pectin lyase-like"/>
    <property type="match status" value="2"/>
</dbReference>
<evidence type="ECO:0000313" key="9">
    <source>
        <dbReference type="EMBL" id="KAA0151108.1"/>
    </source>
</evidence>
<dbReference type="AlphaFoldDB" id="A0A5A8C1P2"/>
<dbReference type="PANTHER" id="PTHR31736">
    <property type="match status" value="1"/>
</dbReference>
<evidence type="ECO:0008006" key="12">
    <source>
        <dbReference type="Google" id="ProtNLM"/>
    </source>
</evidence>